<dbReference type="CDD" id="cd17321">
    <property type="entry name" value="MFS_MMR_MDR_like"/>
    <property type="match status" value="1"/>
</dbReference>
<dbReference type="InterPro" id="IPR036259">
    <property type="entry name" value="MFS_trans_sf"/>
</dbReference>
<gene>
    <name evidence="9" type="ORF">QTH91_21840</name>
</gene>
<comment type="caution">
    <text evidence="9">The sequence shown here is derived from an EMBL/GenBank/DDBJ whole genome shotgun (WGS) entry which is preliminary data.</text>
</comment>
<keyword evidence="4 7" id="KW-0812">Transmembrane</keyword>
<feature type="transmembrane region" description="Helical" evidence="7">
    <location>
        <begin position="278"/>
        <end position="303"/>
    </location>
</feature>
<name>A0ABT7NGT0_9BURK</name>
<feature type="transmembrane region" description="Helical" evidence="7">
    <location>
        <begin position="86"/>
        <end position="104"/>
    </location>
</feature>
<dbReference type="Gene3D" id="1.20.1250.20">
    <property type="entry name" value="MFS general substrate transporter like domains"/>
    <property type="match status" value="1"/>
</dbReference>
<evidence type="ECO:0000313" key="9">
    <source>
        <dbReference type="EMBL" id="MDM0047149.1"/>
    </source>
</evidence>
<dbReference type="Pfam" id="PF07690">
    <property type="entry name" value="MFS_1"/>
    <property type="match status" value="1"/>
</dbReference>
<keyword evidence="2" id="KW-0813">Transport</keyword>
<organism evidence="9 10">
    <name type="scientific">Variovorax dokdonensis</name>
    <dbReference type="NCBI Taxonomy" id="344883"/>
    <lineage>
        <taxon>Bacteria</taxon>
        <taxon>Pseudomonadati</taxon>
        <taxon>Pseudomonadota</taxon>
        <taxon>Betaproteobacteria</taxon>
        <taxon>Burkholderiales</taxon>
        <taxon>Comamonadaceae</taxon>
        <taxon>Variovorax</taxon>
    </lineage>
</organism>
<dbReference type="PANTHER" id="PTHR42718:SF46">
    <property type="entry name" value="BLR6921 PROTEIN"/>
    <property type="match status" value="1"/>
</dbReference>
<dbReference type="EMBL" id="JASZYV010000006">
    <property type="protein sequence ID" value="MDM0047149.1"/>
    <property type="molecule type" value="Genomic_DNA"/>
</dbReference>
<evidence type="ECO:0000259" key="8">
    <source>
        <dbReference type="PROSITE" id="PS50850"/>
    </source>
</evidence>
<feature type="transmembrane region" description="Helical" evidence="7">
    <location>
        <begin position="174"/>
        <end position="194"/>
    </location>
</feature>
<evidence type="ECO:0000256" key="2">
    <source>
        <dbReference type="ARBA" id="ARBA00022448"/>
    </source>
</evidence>
<dbReference type="SUPFAM" id="SSF103473">
    <property type="entry name" value="MFS general substrate transporter"/>
    <property type="match status" value="1"/>
</dbReference>
<evidence type="ECO:0000256" key="6">
    <source>
        <dbReference type="ARBA" id="ARBA00023136"/>
    </source>
</evidence>
<dbReference type="Proteomes" id="UP001174908">
    <property type="component" value="Unassembled WGS sequence"/>
</dbReference>
<feature type="transmembrane region" description="Helical" evidence="7">
    <location>
        <begin position="55"/>
        <end position="74"/>
    </location>
</feature>
<dbReference type="InterPro" id="IPR020846">
    <property type="entry name" value="MFS_dom"/>
</dbReference>
<dbReference type="RefSeq" id="WP_286662266.1">
    <property type="nucleotide sequence ID" value="NZ_JASZYV010000006.1"/>
</dbReference>
<feature type="transmembrane region" description="Helical" evidence="7">
    <location>
        <begin position="315"/>
        <end position="337"/>
    </location>
</feature>
<protein>
    <submittedName>
        <fullName evidence="9">MFS transporter</fullName>
    </submittedName>
</protein>
<evidence type="ECO:0000256" key="1">
    <source>
        <dbReference type="ARBA" id="ARBA00004651"/>
    </source>
</evidence>
<feature type="transmembrane region" description="Helical" evidence="7">
    <location>
        <begin position="116"/>
        <end position="136"/>
    </location>
</feature>
<keyword evidence="10" id="KW-1185">Reference proteome</keyword>
<sequence>MSAAAPTVRDGLPQPQRIYSMIVILLGIAVSVLDGTIVNLALPGIAHELDASPSTAIWVINAYQIATLVLLLPLAALGDRVGYRRVYLVGMVLFTAASLMAFFAQSLGMLIAARTLQGLGAAGIMSVNAALVRLTFPAAVLGRGVAMNSLTVAVASVAGPTLAAAILSVASWPWLFALNLPLGLLVLGLGFKALPHNIVKASGLRIAPLDVALNILMFSLIFIGADGLGVRDTGAAHGTPAVAWGLLGAGVLVGVFYIGRQRKLPLPLFPVDLLRIPVFALSMCTSVMAFCAQMLAYIAMPFLLLGPYGRTHVEAGLLISAWPLGIVVAAPIAGRLIGRYADGLLGGVGMSLMAVGLACLAMLPEHAGNADIAWRLALCGIGFGLFQSPNNHTIVTSPPPHRSGAASGMLGSARLTGQTLGAVLLAVLFSFWPPQEGRGLVIALALAACCAACAAVTSTLRVRVGLPVRPVSGA</sequence>
<feature type="transmembrane region" description="Helical" evidence="7">
    <location>
        <begin position="206"/>
        <end position="225"/>
    </location>
</feature>
<feature type="transmembrane region" description="Helical" evidence="7">
    <location>
        <begin position="148"/>
        <end position="168"/>
    </location>
</feature>
<evidence type="ECO:0000256" key="7">
    <source>
        <dbReference type="SAM" id="Phobius"/>
    </source>
</evidence>
<dbReference type="PROSITE" id="PS50850">
    <property type="entry name" value="MFS"/>
    <property type="match status" value="1"/>
</dbReference>
<feature type="transmembrane region" description="Helical" evidence="7">
    <location>
        <begin position="439"/>
        <end position="460"/>
    </location>
</feature>
<evidence type="ECO:0000256" key="4">
    <source>
        <dbReference type="ARBA" id="ARBA00022692"/>
    </source>
</evidence>
<evidence type="ECO:0000256" key="5">
    <source>
        <dbReference type="ARBA" id="ARBA00022989"/>
    </source>
</evidence>
<evidence type="ECO:0000313" key="10">
    <source>
        <dbReference type="Proteomes" id="UP001174908"/>
    </source>
</evidence>
<proteinExistence type="predicted"/>
<feature type="transmembrane region" description="Helical" evidence="7">
    <location>
        <begin position="344"/>
        <end position="363"/>
    </location>
</feature>
<keyword evidence="5 7" id="KW-1133">Transmembrane helix</keyword>
<evidence type="ECO:0000256" key="3">
    <source>
        <dbReference type="ARBA" id="ARBA00022475"/>
    </source>
</evidence>
<feature type="transmembrane region" description="Helical" evidence="7">
    <location>
        <begin position="21"/>
        <end position="43"/>
    </location>
</feature>
<feature type="transmembrane region" description="Helical" evidence="7">
    <location>
        <begin position="415"/>
        <end position="432"/>
    </location>
</feature>
<comment type="subcellular location">
    <subcellularLocation>
        <location evidence="1">Cell membrane</location>
        <topology evidence="1">Multi-pass membrane protein</topology>
    </subcellularLocation>
</comment>
<feature type="transmembrane region" description="Helical" evidence="7">
    <location>
        <begin position="237"/>
        <end position="258"/>
    </location>
</feature>
<keyword evidence="3" id="KW-1003">Cell membrane</keyword>
<feature type="domain" description="Major facilitator superfamily (MFS) profile" evidence="8">
    <location>
        <begin position="20"/>
        <end position="465"/>
    </location>
</feature>
<reference evidence="9" key="1">
    <citation type="submission" date="2023-06" db="EMBL/GenBank/DDBJ databases">
        <authorList>
            <person name="Jiang Y."/>
            <person name="Liu Q."/>
        </authorList>
    </citation>
    <scope>NUCLEOTIDE SEQUENCE</scope>
    <source>
        <strain evidence="9">CGMCC 1.12089</strain>
    </source>
</reference>
<accession>A0ABT7NGT0</accession>
<dbReference type="InterPro" id="IPR011701">
    <property type="entry name" value="MFS"/>
</dbReference>
<dbReference type="Gene3D" id="1.20.1720.10">
    <property type="entry name" value="Multidrug resistance protein D"/>
    <property type="match status" value="1"/>
</dbReference>
<dbReference type="PANTHER" id="PTHR42718">
    <property type="entry name" value="MAJOR FACILITATOR SUPERFAMILY MULTIDRUG TRANSPORTER MFSC"/>
    <property type="match status" value="1"/>
</dbReference>
<keyword evidence="6 7" id="KW-0472">Membrane</keyword>